<proteinExistence type="predicted"/>
<dbReference type="PANTHER" id="PTHR13228">
    <property type="entry name" value="CONSERVED OLIGOMERIC GOLGI COMPLEX COMPONENT 5"/>
    <property type="match status" value="1"/>
</dbReference>
<sequence length="409" mass="46742">MSNSQNIDLSDYDTFLEPDFNPISFANDLLLATNSSQNELDLSTSIKRVKFDINNIDLNLEKISTDDHDNLIKEIHKSITSKELFQQITPQLDHVNSSYQRLEKDIIDPYKEATKIQDALKKLHSTSYLLRSVTYFLYLVQQIEDFSNSEEISNTIPNNSKINTKLLVKLSKYHQQLNTHISKNPNLKSLRIVREYEPIAIERTRSLLQLLKNSIKSIDERSIKSKSDIELKEIFQSLALLDKSELYNSIRELLSTNVIISVNFLTRVLNSPRNLENALDEVAKKGTLISKISKILDQIDLNSITDVESLSTSSQNNVSKKSLLNDLLDSLEIVNLLSVFWRDVAKKFELKFKETMNRGGPVAKSLSSYKEQIRASIIKKVTQSDASISKDGIEVRMMLNSVSTLERIR</sequence>
<keyword evidence="3" id="KW-0333">Golgi apparatus</keyword>
<dbReference type="InterPro" id="IPR019465">
    <property type="entry name" value="Cog5"/>
</dbReference>
<reference evidence="7 8" key="1">
    <citation type="journal article" date="2016" name="Proc. Natl. Acad. Sci. U.S.A.">
        <title>Comparative genomics of biotechnologically important yeasts.</title>
        <authorList>
            <person name="Riley R."/>
            <person name="Haridas S."/>
            <person name="Wolfe K.H."/>
            <person name="Lopes M.R."/>
            <person name="Hittinger C.T."/>
            <person name="Goeker M."/>
            <person name="Salamov A.A."/>
            <person name="Wisecaver J.H."/>
            <person name="Long T.M."/>
            <person name="Calvey C.H."/>
            <person name="Aerts A.L."/>
            <person name="Barry K.W."/>
            <person name="Choi C."/>
            <person name="Clum A."/>
            <person name="Coughlan A.Y."/>
            <person name="Deshpande S."/>
            <person name="Douglass A.P."/>
            <person name="Hanson S.J."/>
            <person name="Klenk H.-P."/>
            <person name="LaButti K.M."/>
            <person name="Lapidus A."/>
            <person name="Lindquist E.A."/>
            <person name="Lipzen A.M."/>
            <person name="Meier-Kolthoff J.P."/>
            <person name="Ohm R.A."/>
            <person name="Otillar R.P."/>
            <person name="Pangilinan J.L."/>
            <person name="Peng Y."/>
            <person name="Rokas A."/>
            <person name="Rosa C.A."/>
            <person name="Scheuner C."/>
            <person name="Sibirny A.A."/>
            <person name="Slot J.C."/>
            <person name="Stielow J.B."/>
            <person name="Sun H."/>
            <person name="Kurtzman C.P."/>
            <person name="Blackwell M."/>
            <person name="Grigoriev I.V."/>
            <person name="Jeffries T.W."/>
        </authorList>
    </citation>
    <scope>NUCLEOTIDE SEQUENCE [LARGE SCALE GENOMIC DNA]</scope>
    <source>
        <strain evidence="8">ATCC 58044 / CBS 1984 / NCYC 433 / NRRL Y-366-8</strain>
    </source>
</reference>
<evidence type="ECO:0000256" key="3">
    <source>
        <dbReference type="ARBA" id="ARBA00023034"/>
    </source>
</evidence>
<evidence type="ECO:0000259" key="6">
    <source>
        <dbReference type="Pfam" id="PF20649"/>
    </source>
</evidence>
<gene>
    <name evidence="7" type="ORF">WICANDRAFT_65138</name>
</gene>
<dbReference type="PANTHER" id="PTHR13228:SF3">
    <property type="entry name" value="CONSERVED OLIGOMERIC GOLGI COMPLEX SUBUNIT 5"/>
    <property type="match status" value="1"/>
</dbReference>
<evidence type="ECO:0000256" key="4">
    <source>
        <dbReference type="ARBA" id="ARBA00023136"/>
    </source>
</evidence>
<dbReference type="EMBL" id="KV454213">
    <property type="protein sequence ID" value="ODQ57790.1"/>
    <property type="molecule type" value="Genomic_DNA"/>
</dbReference>
<name>A0A1E3NXS0_WICAA</name>
<dbReference type="GeneID" id="30201107"/>
<evidence type="ECO:0000256" key="2">
    <source>
        <dbReference type="ARBA" id="ARBA00020974"/>
    </source>
</evidence>
<keyword evidence="8" id="KW-1185">Reference proteome</keyword>
<protein>
    <recommendedName>
        <fullName evidence="2">Conserved oligomeric Golgi complex subunit 5</fullName>
    </recommendedName>
</protein>
<dbReference type="AlphaFoldDB" id="A0A1E3NXS0"/>
<dbReference type="OrthoDB" id="18786at2759"/>
<evidence type="ECO:0000259" key="5">
    <source>
        <dbReference type="Pfam" id="PF10392"/>
    </source>
</evidence>
<dbReference type="Pfam" id="PF10392">
    <property type="entry name" value="COG5_N"/>
    <property type="match status" value="1"/>
</dbReference>
<dbReference type="GO" id="GO:0017119">
    <property type="term" value="C:Golgi transport complex"/>
    <property type="evidence" value="ECO:0007669"/>
    <property type="project" value="InterPro"/>
</dbReference>
<dbReference type="GO" id="GO:0000139">
    <property type="term" value="C:Golgi membrane"/>
    <property type="evidence" value="ECO:0007669"/>
    <property type="project" value="UniProtKB-SubCell"/>
</dbReference>
<evidence type="ECO:0000313" key="7">
    <source>
        <dbReference type="EMBL" id="ODQ57790.1"/>
    </source>
</evidence>
<dbReference type="GO" id="GO:0006891">
    <property type="term" value="P:intra-Golgi vesicle-mediated transport"/>
    <property type="evidence" value="ECO:0007669"/>
    <property type="project" value="InterPro"/>
</dbReference>
<dbReference type="Proteomes" id="UP000094112">
    <property type="component" value="Unassembled WGS sequence"/>
</dbReference>
<keyword evidence="4" id="KW-0472">Membrane</keyword>
<accession>A0A1E3NXS0</accession>
<comment type="subcellular location">
    <subcellularLocation>
        <location evidence="1">Golgi apparatus membrane</location>
        <topology evidence="1">Peripheral membrane protein</topology>
    </subcellularLocation>
</comment>
<evidence type="ECO:0000256" key="1">
    <source>
        <dbReference type="ARBA" id="ARBA00004395"/>
    </source>
</evidence>
<evidence type="ECO:0000313" key="8">
    <source>
        <dbReference type="Proteomes" id="UP000094112"/>
    </source>
</evidence>
<dbReference type="InterPro" id="IPR049176">
    <property type="entry name" value="COG5_N"/>
</dbReference>
<organism evidence="7 8">
    <name type="scientific">Wickerhamomyces anomalus (strain ATCC 58044 / CBS 1984 / NCYC 433 / NRRL Y-366-8)</name>
    <name type="common">Yeast</name>
    <name type="synonym">Hansenula anomala</name>
    <dbReference type="NCBI Taxonomy" id="683960"/>
    <lineage>
        <taxon>Eukaryota</taxon>
        <taxon>Fungi</taxon>
        <taxon>Dikarya</taxon>
        <taxon>Ascomycota</taxon>
        <taxon>Saccharomycotina</taxon>
        <taxon>Saccharomycetes</taxon>
        <taxon>Phaffomycetales</taxon>
        <taxon>Wickerhamomycetaceae</taxon>
        <taxon>Wickerhamomyces</taxon>
    </lineage>
</organism>
<feature type="domain" description="Conserved oligomeric Golgi complex subunit 5 N-terminal" evidence="5">
    <location>
        <begin position="14"/>
        <end position="143"/>
    </location>
</feature>
<dbReference type="InterPro" id="IPR048485">
    <property type="entry name" value="COG5_helical"/>
</dbReference>
<dbReference type="Pfam" id="PF20649">
    <property type="entry name" value="COG5_C"/>
    <property type="match status" value="1"/>
</dbReference>
<dbReference type="RefSeq" id="XP_019036997.1">
    <property type="nucleotide sequence ID" value="XM_019183861.1"/>
</dbReference>
<feature type="domain" description="Conserved oligomeric Golgi complex subunit 5 helical" evidence="6">
    <location>
        <begin position="187"/>
        <end position="377"/>
    </location>
</feature>
<dbReference type="STRING" id="683960.A0A1E3NXS0"/>